<proteinExistence type="predicted"/>
<organism evidence="1 2">
    <name type="scientific">Ignelater luminosus</name>
    <name type="common">Cucubano</name>
    <name type="synonym">Pyrophorus luminosus</name>
    <dbReference type="NCBI Taxonomy" id="2038154"/>
    <lineage>
        <taxon>Eukaryota</taxon>
        <taxon>Metazoa</taxon>
        <taxon>Ecdysozoa</taxon>
        <taxon>Arthropoda</taxon>
        <taxon>Hexapoda</taxon>
        <taxon>Insecta</taxon>
        <taxon>Pterygota</taxon>
        <taxon>Neoptera</taxon>
        <taxon>Endopterygota</taxon>
        <taxon>Coleoptera</taxon>
        <taxon>Polyphaga</taxon>
        <taxon>Elateriformia</taxon>
        <taxon>Elateroidea</taxon>
        <taxon>Elateridae</taxon>
        <taxon>Agrypninae</taxon>
        <taxon>Pyrophorini</taxon>
        <taxon>Ignelater</taxon>
    </lineage>
</organism>
<protein>
    <submittedName>
        <fullName evidence="1">Uncharacterized protein</fullName>
    </submittedName>
</protein>
<dbReference type="Proteomes" id="UP000801492">
    <property type="component" value="Unassembled WGS sequence"/>
</dbReference>
<dbReference type="GO" id="GO:0043024">
    <property type="term" value="F:ribosomal small subunit binding"/>
    <property type="evidence" value="ECO:0007669"/>
    <property type="project" value="InterPro"/>
</dbReference>
<accession>A0A8K0CU39</accession>
<evidence type="ECO:0000313" key="2">
    <source>
        <dbReference type="Proteomes" id="UP000801492"/>
    </source>
</evidence>
<dbReference type="OrthoDB" id="185373at2759"/>
<keyword evidence="2" id="KW-1185">Reference proteome</keyword>
<dbReference type="AlphaFoldDB" id="A0A8K0CU39"/>
<dbReference type="PANTHER" id="PTHR16276">
    <property type="entry name" value="PENTATRICOPEPTIDE REPEAT DOMAIN-CONTAINING PROTEIN 3"/>
    <property type="match status" value="1"/>
</dbReference>
<name>A0A8K0CU39_IGNLU</name>
<dbReference type="GO" id="GO:0019843">
    <property type="term" value="F:rRNA binding"/>
    <property type="evidence" value="ECO:0007669"/>
    <property type="project" value="InterPro"/>
</dbReference>
<dbReference type="GO" id="GO:0005739">
    <property type="term" value="C:mitochondrion"/>
    <property type="evidence" value="ECO:0007669"/>
    <property type="project" value="InterPro"/>
</dbReference>
<sequence length="225" mass="25721">RHYITLLCLTEPIEEFMENTYYQLIPHIYVPEPSVMAEVLRSIEASGNIEYLPKIWSDMVIFDQTDRENLLTLILKIMINNEPIQSDLIAKFSNIAWDIWNKIEDQDETRVKKLNPTGKILGDIMVLLLKNKDFERACIIMNKLDQDQQSVLGVPSFEALSLFVDNCIEMKLPSGAINCIQYASDSGFEEVETLALKLNTALTLDETHLSRLSKIVSPDILQKSN</sequence>
<evidence type="ECO:0000313" key="1">
    <source>
        <dbReference type="EMBL" id="KAF2890733.1"/>
    </source>
</evidence>
<comment type="caution">
    <text evidence="1">The sequence shown here is derived from an EMBL/GenBank/DDBJ whole genome shotgun (WGS) entry which is preliminary data.</text>
</comment>
<dbReference type="EMBL" id="VTPC01047445">
    <property type="protein sequence ID" value="KAF2890733.1"/>
    <property type="molecule type" value="Genomic_DNA"/>
</dbReference>
<gene>
    <name evidence="1" type="ORF">ILUMI_15440</name>
</gene>
<dbReference type="GO" id="GO:0032543">
    <property type="term" value="P:mitochondrial translation"/>
    <property type="evidence" value="ECO:0007669"/>
    <property type="project" value="InterPro"/>
</dbReference>
<dbReference type="PANTHER" id="PTHR16276:SF1">
    <property type="entry name" value="SMALL RIBOSOMAL SUBUNIT PROTEIN MS39"/>
    <property type="match status" value="1"/>
</dbReference>
<dbReference type="InterPro" id="IPR037387">
    <property type="entry name" value="PTCD3"/>
</dbReference>
<feature type="non-terminal residue" evidence="1">
    <location>
        <position position="1"/>
    </location>
</feature>
<reference evidence="1" key="1">
    <citation type="submission" date="2019-08" db="EMBL/GenBank/DDBJ databases">
        <title>The genome of the North American firefly Photinus pyralis.</title>
        <authorList>
            <consortium name="Photinus pyralis genome working group"/>
            <person name="Fallon T.R."/>
            <person name="Sander Lower S.E."/>
            <person name="Weng J.-K."/>
        </authorList>
    </citation>
    <scope>NUCLEOTIDE SEQUENCE</scope>
    <source>
        <strain evidence="1">TRF0915ILg1</strain>
        <tissue evidence="1">Whole body</tissue>
    </source>
</reference>